<dbReference type="Proteomes" id="UP000807469">
    <property type="component" value="Unassembled WGS sequence"/>
</dbReference>
<dbReference type="AlphaFoldDB" id="A0A9P5YUP6"/>
<protein>
    <submittedName>
        <fullName evidence="1">Uncharacterized protein</fullName>
    </submittedName>
</protein>
<name>A0A9P5YUP6_9AGAR</name>
<keyword evidence="2" id="KW-1185">Reference proteome</keyword>
<reference evidence="1" key="1">
    <citation type="submission" date="2020-11" db="EMBL/GenBank/DDBJ databases">
        <authorList>
            <consortium name="DOE Joint Genome Institute"/>
            <person name="Ahrendt S."/>
            <person name="Riley R."/>
            <person name="Andreopoulos W."/>
            <person name="Labutti K."/>
            <person name="Pangilinan J."/>
            <person name="Ruiz-Duenas F.J."/>
            <person name="Barrasa J.M."/>
            <person name="Sanchez-Garcia M."/>
            <person name="Camarero S."/>
            <person name="Miyauchi S."/>
            <person name="Serrano A."/>
            <person name="Linde D."/>
            <person name="Babiker R."/>
            <person name="Drula E."/>
            <person name="Ayuso-Fernandez I."/>
            <person name="Pacheco R."/>
            <person name="Padilla G."/>
            <person name="Ferreira P."/>
            <person name="Barriuso J."/>
            <person name="Kellner H."/>
            <person name="Castanera R."/>
            <person name="Alfaro M."/>
            <person name="Ramirez L."/>
            <person name="Pisabarro A.G."/>
            <person name="Kuo A."/>
            <person name="Tritt A."/>
            <person name="Lipzen A."/>
            <person name="He G."/>
            <person name="Yan M."/>
            <person name="Ng V."/>
            <person name="Cullen D."/>
            <person name="Martin F."/>
            <person name="Rosso M.-N."/>
            <person name="Henrissat B."/>
            <person name="Hibbett D."/>
            <person name="Martinez A.T."/>
            <person name="Grigoriev I.V."/>
        </authorList>
    </citation>
    <scope>NUCLEOTIDE SEQUENCE</scope>
    <source>
        <strain evidence="1">CIRM-BRFM 674</strain>
    </source>
</reference>
<organism evidence="1 2">
    <name type="scientific">Pholiota conissans</name>
    <dbReference type="NCBI Taxonomy" id="109636"/>
    <lineage>
        <taxon>Eukaryota</taxon>
        <taxon>Fungi</taxon>
        <taxon>Dikarya</taxon>
        <taxon>Basidiomycota</taxon>
        <taxon>Agaricomycotina</taxon>
        <taxon>Agaricomycetes</taxon>
        <taxon>Agaricomycetidae</taxon>
        <taxon>Agaricales</taxon>
        <taxon>Agaricineae</taxon>
        <taxon>Strophariaceae</taxon>
        <taxon>Pholiota</taxon>
    </lineage>
</organism>
<gene>
    <name evidence="1" type="ORF">BDN70DRAFT_249301</name>
</gene>
<accession>A0A9P5YUP6</accession>
<comment type="caution">
    <text evidence="1">The sequence shown here is derived from an EMBL/GenBank/DDBJ whole genome shotgun (WGS) entry which is preliminary data.</text>
</comment>
<dbReference type="EMBL" id="MU155331">
    <property type="protein sequence ID" value="KAF9475466.1"/>
    <property type="molecule type" value="Genomic_DNA"/>
</dbReference>
<sequence>MRIFHHHHSSLKTQSALTQSIHALKTLATRRVVDILGRLDIVVFPSRLPAMLLNSSGLIFRICLHQGIDPLDYSARNALVLGKLEGPKGLGIRFIPADLNSDTNSDGVPKPVSTRPATSLRTICGLGYFIHSTFPSSPVLGASLNSGRDYWHLSFSET</sequence>
<evidence type="ECO:0000313" key="2">
    <source>
        <dbReference type="Proteomes" id="UP000807469"/>
    </source>
</evidence>
<evidence type="ECO:0000313" key="1">
    <source>
        <dbReference type="EMBL" id="KAF9475466.1"/>
    </source>
</evidence>
<proteinExistence type="predicted"/>